<accession>A0A0D7EJX5</accession>
<organism evidence="1 2">
    <name type="scientific">Rhodopseudomonas palustris</name>
    <dbReference type="NCBI Taxonomy" id="1076"/>
    <lineage>
        <taxon>Bacteria</taxon>
        <taxon>Pseudomonadati</taxon>
        <taxon>Pseudomonadota</taxon>
        <taxon>Alphaproteobacteria</taxon>
        <taxon>Hyphomicrobiales</taxon>
        <taxon>Nitrobacteraceae</taxon>
        <taxon>Rhodopseudomonas</taxon>
    </lineage>
</organism>
<evidence type="ECO:0000313" key="1">
    <source>
        <dbReference type="EMBL" id="KIZ41108.1"/>
    </source>
</evidence>
<proteinExistence type="predicted"/>
<name>A0A0D7EJX5_RHOPL</name>
<dbReference type="EMBL" id="JXXE01000316">
    <property type="protein sequence ID" value="KIZ41108.1"/>
    <property type="molecule type" value="Genomic_DNA"/>
</dbReference>
<reference evidence="1 2" key="1">
    <citation type="submission" date="2014-11" db="EMBL/GenBank/DDBJ databases">
        <title>Genomics and ecophysiology of heterotrophic nitrogen fixing bacteria isolated from estuarine surface water.</title>
        <authorList>
            <person name="Bentzon-Tilia M."/>
            <person name="Severin I."/>
            <person name="Hansen L.H."/>
            <person name="Riemann L."/>
        </authorList>
    </citation>
    <scope>NUCLEOTIDE SEQUENCE [LARGE SCALE GENOMIC DNA]</scope>
    <source>
        <strain evidence="1 2">BAL398</strain>
    </source>
</reference>
<dbReference type="Proteomes" id="UP000032515">
    <property type="component" value="Unassembled WGS sequence"/>
</dbReference>
<sequence length="169" mass="17968">MEAKTMSHSNSSTHLVAHARTVRFGGDDGDPAAWSTGESIAGYAFETALCLVESQSPLLRPAERSEAAGDIAQRHTQALSSRIWQLARLLDHVDGTFDADETRVLLQAAARVTSELITMFGPAAERRAIDATVSHAERGSAADCLARARQLAQRISTAAAGLAPIRFAA</sequence>
<dbReference type="PATRIC" id="fig|1076.23.peg.3391"/>
<protein>
    <submittedName>
        <fullName evidence="1">Uncharacterized protein</fullName>
    </submittedName>
</protein>
<gene>
    <name evidence="1" type="ORF">OO17_15930</name>
</gene>
<evidence type="ECO:0000313" key="2">
    <source>
        <dbReference type="Proteomes" id="UP000032515"/>
    </source>
</evidence>
<dbReference type="AlphaFoldDB" id="A0A0D7EJX5"/>
<comment type="caution">
    <text evidence="1">The sequence shown here is derived from an EMBL/GenBank/DDBJ whole genome shotgun (WGS) entry which is preliminary data.</text>
</comment>